<evidence type="ECO:0000313" key="2">
    <source>
        <dbReference type="EMBL" id="TGJ75879.1"/>
    </source>
</evidence>
<proteinExistence type="predicted"/>
<dbReference type="AlphaFoldDB" id="A0A4Z0XWP8"/>
<evidence type="ECO:0000313" key="3">
    <source>
        <dbReference type="Proteomes" id="UP000297714"/>
    </source>
</evidence>
<evidence type="ECO:0008006" key="4">
    <source>
        <dbReference type="Google" id="ProtNLM"/>
    </source>
</evidence>
<protein>
    <recommendedName>
        <fullName evidence="4">Bro-N domain-containing protein</fullName>
    </recommendedName>
</protein>
<dbReference type="Proteomes" id="UP000297714">
    <property type="component" value="Unassembled WGS sequence"/>
</dbReference>
<keyword evidence="3" id="KW-1185">Reference proteome</keyword>
<reference evidence="2 3" key="1">
    <citation type="submission" date="2019-04" db="EMBL/GenBank/DDBJ databases">
        <authorList>
            <person name="Poehlein A."/>
            <person name="Bengelsdorf F.R."/>
            <person name="Duerre P."/>
            <person name="Daniel R."/>
        </authorList>
    </citation>
    <scope>NUCLEOTIDE SEQUENCE [LARGE SCALE GENOMIC DNA]</scope>
    <source>
        <strain evidence="2 3">BS-1</strain>
    </source>
</reference>
<dbReference type="OrthoDB" id="9812611at2"/>
<name>A0A4Z0XWP8_9FIRM</name>
<dbReference type="EMBL" id="SRMQ01000010">
    <property type="protein sequence ID" value="TGJ75879.1"/>
    <property type="molecule type" value="Genomic_DNA"/>
</dbReference>
<comment type="caution">
    <text evidence="2">The sequence shown here is derived from an EMBL/GenBank/DDBJ whole genome shotgun (WGS) entry which is preliminary data.</text>
</comment>
<accession>A0A4Z0XWP8</accession>
<organism evidence="2 3">
    <name type="scientific">Caproiciproducens galactitolivorans</name>
    <dbReference type="NCBI Taxonomy" id="642589"/>
    <lineage>
        <taxon>Bacteria</taxon>
        <taxon>Bacillati</taxon>
        <taxon>Bacillota</taxon>
        <taxon>Clostridia</taxon>
        <taxon>Eubacteriales</taxon>
        <taxon>Acutalibacteraceae</taxon>
        <taxon>Caproiciproducens</taxon>
    </lineage>
</organism>
<sequence>MNLQLIKSESFGSVECDFYGNGKNEFFMTREQIGCALGYSDPSDAIRKIHDRHKERLNRFSVQDKLSGTDRKQYHKKGR</sequence>
<gene>
    <name evidence="2" type="ORF">CAGA_20870</name>
</gene>
<evidence type="ECO:0000256" key="1">
    <source>
        <dbReference type="SAM" id="MobiDB-lite"/>
    </source>
</evidence>
<dbReference type="RefSeq" id="WP_135660523.1">
    <property type="nucleotide sequence ID" value="NZ_SRMQ01000010.1"/>
</dbReference>
<feature type="region of interest" description="Disordered" evidence="1">
    <location>
        <begin position="60"/>
        <end position="79"/>
    </location>
</feature>